<gene>
    <name evidence="5" type="ORF">ACFFQA_04845</name>
</gene>
<dbReference type="InterPro" id="IPR042098">
    <property type="entry name" value="TauD-like_sf"/>
</dbReference>
<accession>A0ABV5ZT63</accession>
<dbReference type="PANTHER" id="PTHR10696:SF53">
    <property type="entry name" value="TYROSINE ISONITRILE DESATURASE"/>
    <property type="match status" value="1"/>
</dbReference>
<dbReference type="InterPro" id="IPR050411">
    <property type="entry name" value="AlphaKG_dependent_hydroxylases"/>
</dbReference>
<dbReference type="PANTHER" id="PTHR10696">
    <property type="entry name" value="GAMMA-BUTYROBETAINE HYDROXYLASE-RELATED"/>
    <property type="match status" value="1"/>
</dbReference>
<keyword evidence="2" id="KW-0560">Oxidoreductase</keyword>
<dbReference type="GO" id="GO:0051213">
    <property type="term" value="F:dioxygenase activity"/>
    <property type="evidence" value="ECO:0007669"/>
    <property type="project" value="UniProtKB-KW"/>
</dbReference>
<comment type="cofactor">
    <cofactor evidence="1">
        <name>Fe(2+)</name>
        <dbReference type="ChEBI" id="CHEBI:29033"/>
    </cofactor>
</comment>
<name>A0ABV5ZT63_9PSEU</name>
<dbReference type="RefSeq" id="WP_377850395.1">
    <property type="nucleotide sequence ID" value="NZ_JBHLZU010000004.1"/>
</dbReference>
<feature type="domain" description="TauD/TfdA-like" evidence="4">
    <location>
        <begin position="32"/>
        <end position="265"/>
    </location>
</feature>
<evidence type="ECO:0000256" key="2">
    <source>
        <dbReference type="ARBA" id="ARBA00023002"/>
    </source>
</evidence>
<dbReference type="Pfam" id="PF02668">
    <property type="entry name" value="TauD"/>
    <property type="match status" value="1"/>
</dbReference>
<evidence type="ECO:0000313" key="6">
    <source>
        <dbReference type="Proteomes" id="UP001589693"/>
    </source>
</evidence>
<dbReference type="Gene3D" id="3.60.130.10">
    <property type="entry name" value="Clavaminate synthase-like"/>
    <property type="match status" value="1"/>
</dbReference>
<protein>
    <submittedName>
        <fullName evidence="5">TauD/TfdA dioxygenase family protein</fullName>
    </submittedName>
</protein>
<keyword evidence="6" id="KW-1185">Reference proteome</keyword>
<dbReference type="InterPro" id="IPR003819">
    <property type="entry name" value="TauD/TfdA-like"/>
</dbReference>
<keyword evidence="5" id="KW-0223">Dioxygenase</keyword>
<comment type="caution">
    <text evidence="5">The sequence shown here is derived from an EMBL/GenBank/DDBJ whole genome shotgun (WGS) entry which is preliminary data.</text>
</comment>
<dbReference type="EMBL" id="JBHLZU010000004">
    <property type="protein sequence ID" value="MFB9903259.1"/>
    <property type="molecule type" value="Genomic_DNA"/>
</dbReference>
<dbReference type="Proteomes" id="UP001589693">
    <property type="component" value="Unassembled WGS sequence"/>
</dbReference>
<evidence type="ECO:0000259" key="4">
    <source>
        <dbReference type="Pfam" id="PF02668"/>
    </source>
</evidence>
<proteinExistence type="predicted"/>
<keyword evidence="3" id="KW-0408">Iron</keyword>
<organism evidence="5 6">
    <name type="scientific">Allokutzneria oryzae</name>
    <dbReference type="NCBI Taxonomy" id="1378989"/>
    <lineage>
        <taxon>Bacteria</taxon>
        <taxon>Bacillati</taxon>
        <taxon>Actinomycetota</taxon>
        <taxon>Actinomycetes</taxon>
        <taxon>Pseudonocardiales</taxon>
        <taxon>Pseudonocardiaceae</taxon>
        <taxon>Allokutzneria</taxon>
    </lineage>
</organism>
<evidence type="ECO:0000256" key="3">
    <source>
        <dbReference type="ARBA" id="ARBA00023004"/>
    </source>
</evidence>
<reference evidence="5 6" key="1">
    <citation type="submission" date="2024-09" db="EMBL/GenBank/DDBJ databases">
        <authorList>
            <person name="Sun Q."/>
            <person name="Mori K."/>
        </authorList>
    </citation>
    <scope>NUCLEOTIDE SEQUENCE [LARGE SCALE GENOMIC DNA]</scope>
    <source>
        <strain evidence="5 6">TBRC 7907</strain>
    </source>
</reference>
<evidence type="ECO:0000313" key="5">
    <source>
        <dbReference type="EMBL" id="MFB9903259.1"/>
    </source>
</evidence>
<evidence type="ECO:0000256" key="1">
    <source>
        <dbReference type="ARBA" id="ARBA00001954"/>
    </source>
</evidence>
<dbReference type="SUPFAM" id="SSF51197">
    <property type="entry name" value="Clavaminate synthase-like"/>
    <property type="match status" value="1"/>
</dbReference>
<sequence>MSQTLVQTEKIGPFGVLVRAERARQNPATLAPEALRALTREHHIVVLRGFRTFADADELTEWSGTLGEIMMWPFGAVLELVEAEAPTDHIFDHSYVPLHWDGMYKPLIPEFQVFQCVSSPGNGNGGRTTFSDSSGVLATADPATVERWSQITVTYRIQNKVHYGGQAVSPLVVPHPTTAVPTMRFNEPPIADDETFLNRPSHSFDGVADDEVPTLVEELRKALYDPRHYYAHDWVDGDLVITDNYTLLHGREAFTHRAPRHLRRVHVLGDPPFENPALG</sequence>